<dbReference type="InterPro" id="IPR013424">
    <property type="entry name" value="Ice-binding_C"/>
</dbReference>
<dbReference type="NCBIfam" id="TIGR02595">
    <property type="entry name" value="PEP_CTERM"/>
    <property type="match status" value="1"/>
</dbReference>
<dbReference type="EMBL" id="CP036262">
    <property type="protein sequence ID" value="QDS93887.1"/>
    <property type="molecule type" value="Genomic_DNA"/>
</dbReference>
<evidence type="ECO:0000256" key="1">
    <source>
        <dbReference type="SAM" id="SignalP"/>
    </source>
</evidence>
<dbReference type="Pfam" id="PF07589">
    <property type="entry name" value="PEP-CTERM"/>
    <property type="match status" value="1"/>
</dbReference>
<protein>
    <recommendedName>
        <fullName evidence="2">Ice-binding protein C-terminal domain-containing protein</fullName>
    </recommendedName>
</protein>
<organism evidence="3 4">
    <name type="scientific">Roseimaritima multifibrata</name>
    <dbReference type="NCBI Taxonomy" id="1930274"/>
    <lineage>
        <taxon>Bacteria</taxon>
        <taxon>Pseudomonadati</taxon>
        <taxon>Planctomycetota</taxon>
        <taxon>Planctomycetia</taxon>
        <taxon>Pirellulales</taxon>
        <taxon>Pirellulaceae</taxon>
        <taxon>Roseimaritima</taxon>
    </lineage>
</organism>
<evidence type="ECO:0000313" key="4">
    <source>
        <dbReference type="Proteomes" id="UP000320672"/>
    </source>
</evidence>
<feature type="domain" description="Ice-binding protein C-terminal" evidence="2">
    <location>
        <begin position="171"/>
        <end position="193"/>
    </location>
</feature>
<dbReference type="KEGG" id="rml:FF011L_26630"/>
<keyword evidence="1" id="KW-0732">Signal</keyword>
<dbReference type="Proteomes" id="UP000320672">
    <property type="component" value="Chromosome"/>
</dbReference>
<name>A0A517MGJ4_9BACT</name>
<sequence length="213" mass="22690" precursor="true">MLQNRFTIMFEIAFVFAAVSFAPNSSEAALVIDIQEIGSDVVATGSGTANLAGLSFNFDGGGTAYMEPSSTDIQIGGPNMVDWYSATLEPTSFGTGMPSVPDLITGPRWGVANGYLLVPKDYASGTFLSSTSTWNNTTLADLGVTSGTYTWTWGAGSDQDSLTLNAGGTTAVPEPSSLLLMGLACGGLMYRRKSHRELKNRRRFLRNPSRIHP</sequence>
<feature type="signal peptide" evidence="1">
    <location>
        <begin position="1"/>
        <end position="28"/>
    </location>
</feature>
<reference evidence="3 4" key="1">
    <citation type="submission" date="2019-02" db="EMBL/GenBank/DDBJ databases">
        <title>Deep-cultivation of Planctomycetes and their phenomic and genomic characterization uncovers novel biology.</title>
        <authorList>
            <person name="Wiegand S."/>
            <person name="Jogler M."/>
            <person name="Boedeker C."/>
            <person name="Pinto D."/>
            <person name="Vollmers J."/>
            <person name="Rivas-Marin E."/>
            <person name="Kohn T."/>
            <person name="Peeters S.H."/>
            <person name="Heuer A."/>
            <person name="Rast P."/>
            <person name="Oberbeckmann S."/>
            <person name="Bunk B."/>
            <person name="Jeske O."/>
            <person name="Meyerdierks A."/>
            <person name="Storesund J.E."/>
            <person name="Kallscheuer N."/>
            <person name="Luecker S."/>
            <person name="Lage O.M."/>
            <person name="Pohl T."/>
            <person name="Merkel B.J."/>
            <person name="Hornburger P."/>
            <person name="Mueller R.-W."/>
            <person name="Bruemmer F."/>
            <person name="Labrenz M."/>
            <person name="Spormann A.M."/>
            <person name="Op den Camp H."/>
            <person name="Overmann J."/>
            <person name="Amann R."/>
            <person name="Jetten M.S.M."/>
            <person name="Mascher T."/>
            <person name="Medema M.H."/>
            <person name="Devos D.P."/>
            <person name="Kaster A.-K."/>
            <person name="Ovreas L."/>
            <person name="Rohde M."/>
            <person name="Galperin M.Y."/>
            <person name="Jogler C."/>
        </authorList>
    </citation>
    <scope>NUCLEOTIDE SEQUENCE [LARGE SCALE GENOMIC DNA]</scope>
    <source>
        <strain evidence="3 4">FF011L</strain>
    </source>
</reference>
<feature type="chain" id="PRO_5021973893" description="Ice-binding protein C-terminal domain-containing protein" evidence="1">
    <location>
        <begin position="29"/>
        <end position="213"/>
    </location>
</feature>
<keyword evidence="4" id="KW-1185">Reference proteome</keyword>
<dbReference type="OrthoDB" id="9157660at2"/>
<gene>
    <name evidence="3" type="ORF">FF011L_26630</name>
</gene>
<dbReference type="AlphaFoldDB" id="A0A517MGJ4"/>
<dbReference type="RefSeq" id="WP_145351978.1">
    <property type="nucleotide sequence ID" value="NZ_CP036262.1"/>
</dbReference>
<accession>A0A517MGJ4</accession>
<evidence type="ECO:0000259" key="2">
    <source>
        <dbReference type="Pfam" id="PF07589"/>
    </source>
</evidence>
<proteinExistence type="predicted"/>
<evidence type="ECO:0000313" key="3">
    <source>
        <dbReference type="EMBL" id="QDS93887.1"/>
    </source>
</evidence>